<protein>
    <submittedName>
        <fullName evidence="1">Uncharacterized protein</fullName>
    </submittedName>
</protein>
<sequence>MKEAKQGYPASVWDQEYECSFEAMEDAVFKEAVIQSCIKEVLLETSGQPVYYLIIMGTNPDVTVIKRTEIISIHVLPAVAAIF</sequence>
<proteinExistence type="predicted"/>
<reference evidence="1" key="1">
    <citation type="journal article" date="2015" name="Nature">
        <title>Complex archaea that bridge the gap between prokaryotes and eukaryotes.</title>
        <authorList>
            <person name="Spang A."/>
            <person name="Saw J.H."/>
            <person name="Jorgensen S.L."/>
            <person name="Zaremba-Niedzwiedzka K."/>
            <person name="Martijn J."/>
            <person name="Lind A.E."/>
            <person name="van Eijk R."/>
            <person name="Schleper C."/>
            <person name="Guy L."/>
            <person name="Ettema T.J."/>
        </authorList>
    </citation>
    <scope>NUCLEOTIDE SEQUENCE</scope>
</reference>
<organism evidence="1">
    <name type="scientific">marine sediment metagenome</name>
    <dbReference type="NCBI Taxonomy" id="412755"/>
    <lineage>
        <taxon>unclassified sequences</taxon>
        <taxon>metagenomes</taxon>
        <taxon>ecological metagenomes</taxon>
    </lineage>
</organism>
<dbReference type="AlphaFoldDB" id="A0A0F9D7B6"/>
<gene>
    <name evidence="1" type="ORF">LCGC14_2523310</name>
</gene>
<dbReference type="EMBL" id="LAZR01040760">
    <property type="protein sequence ID" value="KKL13686.1"/>
    <property type="molecule type" value="Genomic_DNA"/>
</dbReference>
<accession>A0A0F9D7B6</accession>
<name>A0A0F9D7B6_9ZZZZ</name>
<evidence type="ECO:0000313" key="1">
    <source>
        <dbReference type="EMBL" id="KKL13686.1"/>
    </source>
</evidence>
<comment type="caution">
    <text evidence="1">The sequence shown here is derived from an EMBL/GenBank/DDBJ whole genome shotgun (WGS) entry which is preliminary data.</text>
</comment>